<dbReference type="CDD" id="cd16017">
    <property type="entry name" value="LptA"/>
    <property type="match status" value="1"/>
</dbReference>
<dbReference type="Pfam" id="PF00884">
    <property type="entry name" value="Sulfatase"/>
    <property type="match status" value="1"/>
</dbReference>
<evidence type="ECO:0000256" key="5">
    <source>
        <dbReference type="ARBA" id="ARBA00022989"/>
    </source>
</evidence>
<dbReference type="GO" id="GO:0005886">
    <property type="term" value="C:plasma membrane"/>
    <property type="evidence" value="ECO:0007669"/>
    <property type="project" value="UniProtKB-SubCell"/>
</dbReference>
<dbReference type="PANTHER" id="PTHR30443:SF4">
    <property type="entry name" value="PHOSPHOETHANOLAMINE TRANSFERASE OPGE-RELATED"/>
    <property type="match status" value="1"/>
</dbReference>
<dbReference type="AlphaFoldDB" id="A0A3A1Y1C2"/>
<dbReference type="GO" id="GO:0016776">
    <property type="term" value="F:phosphotransferase activity, phosphate group as acceptor"/>
    <property type="evidence" value="ECO:0007669"/>
    <property type="project" value="TreeGrafter"/>
</dbReference>
<dbReference type="EMBL" id="NRHC01000142">
    <property type="protein sequence ID" value="RIY31089.1"/>
    <property type="molecule type" value="Genomic_DNA"/>
</dbReference>
<protein>
    <recommendedName>
        <fullName evidence="9">Sulfatase N-terminal domain-containing protein</fullName>
    </recommendedName>
</protein>
<keyword evidence="11" id="KW-1185">Reference proteome</keyword>
<evidence type="ECO:0000256" key="3">
    <source>
        <dbReference type="ARBA" id="ARBA00022679"/>
    </source>
</evidence>
<evidence type="ECO:0000256" key="7">
    <source>
        <dbReference type="ARBA" id="ARBA00038481"/>
    </source>
</evidence>
<keyword evidence="2" id="KW-1003">Cell membrane</keyword>
<organism evidence="10 11">
    <name type="scientific">Psittacicella hinzii</name>
    <dbReference type="NCBI Taxonomy" id="2028575"/>
    <lineage>
        <taxon>Bacteria</taxon>
        <taxon>Pseudomonadati</taxon>
        <taxon>Pseudomonadota</taxon>
        <taxon>Gammaproteobacteria</taxon>
        <taxon>Pasteurellales</taxon>
        <taxon>Psittacicellaceae</taxon>
        <taxon>Psittacicella</taxon>
    </lineage>
</organism>
<feature type="transmembrane region" description="Helical" evidence="8">
    <location>
        <begin position="53"/>
        <end position="75"/>
    </location>
</feature>
<name>A0A3A1Y1C2_9GAMM</name>
<evidence type="ECO:0000256" key="8">
    <source>
        <dbReference type="SAM" id="Phobius"/>
    </source>
</evidence>
<evidence type="ECO:0000256" key="2">
    <source>
        <dbReference type="ARBA" id="ARBA00022475"/>
    </source>
</evidence>
<dbReference type="SUPFAM" id="SSF53649">
    <property type="entry name" value="Alkaline phosphatase-like"/>
    <property type="match status" value="1"/>
</dbReference>
<keyword evidence="5 8" id="KW-1133">Transmembrane helix</keyword>
<evidence type="ECO:0000313" key="10">
    <source>
        <dbReference type="EMBL" id="RIY31089.1"/>
    </source>
</evidence>
<dbReference type="OrthoDB" id="9786870at2"/>
<comment type="caution">
    <text evidence="10">The sequence shown here is derived from an EMBL/GenBank/DDBJ whole genome shotgun (WGS) entry which is preliminary data.</text>
</comment>
<dbReference type="RefSeq" id="WP_119525776.1">
    <property type="nucleotide sequence ID" value="NZ_NRHC01000142.1"/>
</dbReference>
<dbReference type="PANTHER" id="PTHR30443">
    <property type="entry name" value="INNER MEMBRANE PROTEIN"/>
    <property type="match status" value="1"/>
</dbReference>
<accession>A0A3A1Y1C2</accession>
<feature type="transmembrane region" description="Helical" evidence="8">
    <location>
        <begin position="144"/>
        <end position="163"/>
    </location>
</feature>
<dbReference type="InterPro" id="IPR058130">
    <property type="entry name" value="PEA_transf_C"/>
</dbReference>
<sequence length="552" mass="63957">MSFLSKLWQKRFYFFLLIFCVINFISLGYRVLLLETLSVFFLFILLYKYLPKIFNLGILVYGILGAFLFPASYYYGTFQLAMVAAIMETNPSEAGEFLATIPWYLYLYAVLFFFYTFFVISQGRKHRQALKQVSQRITYRRKNPLTKVIGILLALAVIVYGLIHKPLGVAKELARDGTINQVRELPQSKAFILVENSRVYPLVYPFKVFYAFKLYFEQKNKLEQGLTKESSWQVLDVNPHYKNYIVIVGESVRQDFMQVYGAPFANTPYLNKAPAKFYHGYLSASQATYTSLLYTLYRFEPTTEQVYSEDNILSLAKKAGFTSYWFSNQGYSGKFDSLATKLALQADKSHFLTFNGFERIRSQDNALLPIIQRALNDQNTQPRLIVVHMIGSHPVFCRRIWDGVEFDYVNKELSCYVETIKQTDSFIEQIVQMAQATGESYSLMYFSDHGLAYSHTEDANEMTLIHSPDFKQSYQVPFFVISSDNQEQEHINFQQSATNFLQGFAEWTGITLGQYQGYPSFWLGTEQPLKVFAGDKWVEFNSLKEQKFIPAK</sequence>
<dbReference type="InterPro" id="IPR017850">
    <property type="entry name" value="Alkaline_phosphatase_core_sf"/>
</dbReference>
<evidence type="ECO:0000256" key="4">
    <source>
        <dbReference type="ARBA" id="ARBA00022692"/>
    </source>
</evidence>
<keyword evidence="6 8" id="KW-0472">Membrane</keyword>
<reference evidence="10 11" key="1">
    <citation type="submission" date="2017-08" db="EMBL/GenBank/DDBJ databases">
        <title>Reclassification of Bisgaard taxon 37 and 44.</title>
        <authorList>
            <person name="Christensen H."/>
        </authorList>
    </citation>
    <scope>NUCLEOTIDE SEQUENCE [LARGE SCALE GENOMIC DNA]</scope>
    <source>
        <strain evidence="10 11">B96_3</strain>
    </source>
</reference>
<proteinExistence type="inferred from homology"/>
<feature type="domain" description="Sulfatase N-terminal" evidence="9">
    <location>
        <begin position="242"/>
        <end position="510"/>
    </location>
</feature>
<feature type="transmembrane region" description="Helical" evidence="8">
    <location>
        <begin position="103"/>
        <end position="123"/>
    </location>
</feature>
<keyword evidence="3" id="KW-0808">Transferase</keyword>
<evidence type="ECO:0000313" key="11">
    <source>
        <dbReference type="Proteomes" id="UP000265691"/>
    </source>
</evidence>
<gene>
    <name evidence="10" type="ORF">CKF54_07760</name>
</gene>
<dbReference type="GO" id="GO:0009244">
    <property type="term" value="P:lipopolysaccharide core region biosynthetic process"/>
    <property type="evidence" value="ECO:0007669"/>
    <property type="project" value="TreeGrafter"/>
</dbReference>
<dbReference type="Gene3D" id="3.40.720.10">
    <property type="entry name" value="Alkaline Phosphatase, subunit A"/>
    <property type="match status" value="1"/>
</dbReference>
<dbReference type="Proteomes" id="UP000265691">
    <property type="component" value="Unassembled WGS sequence"/>
</dbReference>
<comment type="similarity">
    <text evidence="7">Belongs to the phosphoethanolamine transferase family.</text>
</comment>
<evidence type="ECO:0000256" key="1">
    <source>
        <dbReference type="ARBA" id="ARBA00004651"/>
    </source>
</evidence>
<keyword evidence="4 8" id="KW-0812">Transmembrane</keyword>
<feature type="transmembrane region" description="Helical" evidence="8">
    <location>
        <begin position="12"/>
        <end position="32"/>
    </location>
</feature>
<evidence type="ECO:0000256" key="6">
    <source>
        <dbReference type="ARBA" id="ARBA00023136"/>
    </source>
</evidence>
<dbReference type="InterPro" id="IPR040423">
    <property type="entry name" value="PEA_transferase"/>
</dbReference>
<dbReference type="InterPro" id="IPR000917">
    <property type="entry name" value="Sulfatase_N"/>
</dbReference>
<comment type="subcellular location">
    <subcellularLocation>
        <location evidence="1">Cell membrane</location>
        <topology evidence="1">Multi-pass membrane protein</topology>
    </subcellularLocation>
</comment>
<evidence type="ECO:0000259" key="9">
    <source>
        <dbReference type="Pfam" id="PF00884"/>
    </source>
</evidence>